<comment type="similarity">
    <text evidence="1 4">Belongs to the class-II DAHP synthase family.</text>
</comment>
<keyword evidence="2 4" id="KW-0808">Transferase</keyword>
<dbReference type="EC" id="2.5.1.54" evidence="4"/>
<evidence type="ECO:0000256" key="3">
    <source>
        <dbReference type="PIRSR" id="PIRSR602480-1"/>
    </source>
</evidence>
<keyword evidence="3" id="KW-0170">Cobalt</keyword>
<keyword evidence="3" id="KW-0104">Cadmium</keyword>
<dbReference type="InterPro" id="IPR036263">
    <property type="entry name" value="Chorismate_II_sf"/>
</dbReference>
<keyword evidence="7" id="KW-1185">Reference proteome</keyword>
<proteinExistence type="inferred from homology"/>
<evidence type="ECO:0000313" key="6">
    <source>
        <dbReference type="EMBL" id="QNN64724.1"/>
    </source>
</evidence>
<dbReference type="GO" id="GO:0004106">
    <property type="term" value="F:chorismate mutase activity"/>
    <property type="evidence" value="ECO:0007669"/>
    <property type="project" value="InterPro"/>
</dbReference>
<dbReference type="EMBL" id="CP060717">
    <property type="protein sequence ID" value="QNN64724.1"/>
    <property type="molecule type" value="Genomic_DNA"/>
</dbReference>
<organism evidence="6 7">
    <name type="scientific">Sphingomonas rhizophila</name>
    <dbReference type="NCBI Taxonomy" id="2071607"/>
    <lineage>
        <taxon>Bacteria</taxon>
        <taxon>Pseudomonadati</taxon>
        <taxon>Pseudomonadota</taxon>
        <taxon>Alphaproteobacteria</taxon>
        <taxon>Sphingomonadales</taxon>
        <taxon>Sphingomonadaceae</taxon>
        <taxon>Sphingomonas</taxon>
    </lineage>
</organism>
<dbReference type="InterPro" id="IPR002701">
    <property type="entry name" value="CM_II_prokaryot"/>
</dbReference>
<dbReference type="PANTHER" id="PTHR21337:SF0">
    <property type="entry name" value="PHOSPHO-2-DEHYDRO-3-DEOXYHEPTONATE ALDOLASE"/>
    <property type="match status" value="1"/>
</dbReference>
<evidence type="ECO:0000259" key="5">
    <source>
        <dbReference type="PROSITE" id="PS51168"/>
    </source>
</evidence>
<dbReference type="InterPro" id="IPR036979">
    <property type="entry name" value="CM_dom_sf"/>
</dbReference>
<protein>
    <recommendedName>
        <fullName evidence="4">Phospho-2-dehydro-3-deoxyheptonate aldolase</fullName>
        <ecNumber evidence="4">2.5.1.54</ecNumber>
    </recommendedName>
</protein>
<dbReference type="RefSeq" id="WP_187541723.1">
    <property type="nucleotide sequence ID" value="NZ_CP060717.1"/>
</dbReference>
<dbReference type="KEGG" id="srhi:H9L12_10700"/>
<accession>A0A7G9SA49</accession>
<sequence>MNKQTPIPIIGTDADELSALRQDIDRIDDLILELLGERAAVAARIGAVKRQGPSSLPVRPQREADILRRLSSRHILPSLDIGHIWRAILNSSAQIQRPHSLVLWAPPEARLALLDLATRVYGVGITRHWAESRAQAVAEARAGQAIALVAWTGELDTPIDGLDLIGQHELGDPASPWAAALGIVVERDQLPSPQDNWAPISWQSRPHCQIPAYHSPALMAEVEARLSAADPVVNVESIVALKRSVAEAQRGERLILQAGDCAEPIDASLDDVQAMANLILRCADHLQEATGKPVIRIGRMAGQYAKPRSTMVEEIDGLLLPAYRGDAVNGHTASWGQRKPDPRRLEVALKQSRRVAGWVAEQAAPLHVSHEALLLPYETALTRHDPATGRWWNRSAHTVWLGERTRQIGGAHVEYLRGIANPIGIKCGPSMNGDHLIALLDALNPQREEGRIMLVVRSGAGKSATAMPPLVEAVASSGHPVAWLVDPMHGNGRTVDAAKVRLMDDMLAEIAAAAGVLRAAGAHLAGIHLEVTPQDVEECVDTLADASGPRRFTSMCDPRLNPAQMYRAVDAMAREIVR</sequence>
<dbReference type="Pfam" id="PF01474">
    <property type="entry name" value="DAHP_synth_2"/>
    <property type="match status" value="2"/>
</dbReference>
<feature type="binding site" evidence="3">
    <location>
        <position position="299"/>
    </location>
    <ligand>
        <name>phosphoenolpyruvate</name>
        <dbReference type="ChEBI" id="CHEBI:58702"/>
    </ligand>
</feature>
<dbReference type="Gene3D" id="1.20.59.10">
    <property type="entry name" value="Chorismate mutase"/>
    <property type="match status" value="1"/>
</dbReference>
<evidence type="ECO:0000256" key="2">
    <source>
        <dbReference type="ARBA" id="ARBA00022679"/>
    </source>
</evidence>
<dbReference type="GO" id="GO:0003849">
    <property type="term" value="F:3-deoxy-7-phosphoheptulonate synthase activity"/>
    <property type="evidence" value="ECO:0007669"/>
    <property type="project" value="UniProtKB-EC"/>
</dbReference>
<dbReference type="Pfam" id="PF01817">
    <property type="entry name" value="CM_2"/>
    <property type="match status" value="1"/>
</dbReference>
<evidence type="ECO:0000256" key="1">
    <source>
        <dbReference type="ARBA" id="ARBA00008911"/>
    </source>
</evidence>
<dbReference type="SUPFAM" id="SSF51569">
    <property type="entry name" value="Aldolase"/>
    <property type="match status" value="1"/>
</dbReference>
<feature type="binding site" evidence="3">
    <location>
        <position position="261"/>
    </location>
    <ligand>
        <name>Mn(2+)</name>
        <dbReference type="ChEBI" id="CHEBI:29035"/>
    </ligand>
</feature>
<name>A0A7G9SA49_9SPHN</name>
<keyword evidence="3" id="KW-0464">Manganese</keyword>
<feature type="binding site" evidence="3">
    <location>
        <position position="530"/>
    </location>
    <ligand>
        <name>Mn(2+)</name>
        <dbReference type="ChEBI" id="CHEBI:29035"/>
    </ligand>
</feature>
<reference evidence="6 7" key="1">
    <citation type="submission" date="2020-08" db="EMBL/GenBank/DDBJ databases">
        <title>Genome sequence of Sphingomonas rhizophila KACC 19189T.</title>
        <authorList>
            <person name="Hyun D.-W."/>
            <person name="Bae J.-W."/>
        </authorList>
    </citation>
    <scope>NUCLEOTIDE SEQUENCE [LARGE SCALE GENOMIC DNA]</scope>
    <source>
        <strain evidence="6 7">KACC 19189</strain>
    </source>
</reference>
<dbReference type="Proteomes" id="UP000515955">
    <property type="component" value="Chromosome"/>
</dbReference>
<dbReference type="GO" id="GO:0046417">
    <property type="term" value="P:chorismate metabolic process"/>
    <property type="evidence" value="ECO:0007669"/>
    <property type="project" value="InterPro"/>
</dbReference>
<gene>
    <name evidence="6" type="ORF">H9L12_10700</name>
</gene>
<dbReference type="PANTHER" id="PTHR21337">
    <property type="entry name" value="PHOSPHO-2-DEHYDRO-3-DEOXYHEPTONATE ALDOLASE 1, 2"/>
    <property type="match status" value="1"/>
</dbReference>
<evidence type="ECO:0000256" key="4">
    <source>
        <dbReference type="RuleBase" id="RU363071"/>
    </source>
</evidence>
<dbReference type="Gene3D" id="3.20.20.70">
    <property type="entry name" value="Aldolase class I"/>
    <property type="match status" value="1"/>
</dbReference>
<comment type="catalytic activity">
    <reaction evidence="4">
        <text>D-erythrose 4-phosphate + phosphoenolpyruvate + H2O = 7-phospho-2-dehydro-3-deoxy-D-arabino-heptonate + phosphate</text>
        <dbReference type="Rhea" id="RHEA:14717"/>
        <dbReference type="ChEBI" id="CHEBI:15377"/>
        <dbReference type="ChEBI" id="CHEBI:16897"/>
        <dbReference type="ChEBI" id="CHEBI:43474"/>
        <dbReference type="ChEBI" id="CHEBI:58394"/>
        <dbReference type="ChEBI" id="CHEBI:58702"/>
        <dbReference type="EC" id="2.5.1.54"/>
    </reaction>
</comment>
<dbReference type="AlphaFoldDB" id="A0A7G9SA49"/>
<comment type="cofactor">
    <cofactor evidence="3">
        <name>Mn(2+)</name>
        <dbReference type="ChEBI" id="CHEBI:29035"/>
    </cofactor>
    <cofactor evidence="3">
        <name>Co(2+)</name>
        <dbReference type="ChEBI" id="CHEBI:48828"/>
    </cofactor>
    <cofactor evidence="3">
        <name>Cd(2+)</name>
        <dbReference type="ChEBI" id="CHEBI:48775"/>
    </cofactor>
    <text evidence="3">Binds 1 divalent cation per subunit. The enzyme is active with manganese, cobalt or cadmium ions.</text>
</comment>
<dbReference type="InterPro" id="IPR002480">
    <property type="entry name" value="DAHP_synth_2"/>
</dbReference>
<evidence type="ECO:0000313" key="7">
    <source>
        <dbReference type="Proteomes" id="UP000515955"/>
    </source>
</evidence>
<feature type="domain" description="Chorismate mutase" evidence="5">
    <location>
        <begin position="11"/>
        <end position="100"/>
    </location>
</feature>
<feature type="binding site" evidence="3">
    <location>
        <position position="557"/>
    </location>
    <ligand>
        <name>Mn(2+)</name>
        <dbReference type="ChEBI" id="CHEBI:29035"/>
    </ligand>
</feature>
<dbReference type="InterPro" id="IPR013785">
    <property type="entry name" value="Aldolase_TIM"/>
</dbReference>
<feature type="binding site" evidence="3">
    <location>
        <begin position="403"/>
        <end position="404"/>
    </location>
    <ligand>
        <name>phosphoenolpyruvate</name>
        <dbReference type="ChEBI" id="CHEBI:58702"/>
    </ligand>
</feature>
<feature type="binding site" evidence="3">
    <location>
        <position position="426"/>
    </location>
    <ligand>
        <name>phosphoenolpyruvate</name>
        <dbReference type="ChEBI" id="CHEBI:58702"/>
    </ligand>
</feature>
<dbReference type="PROSITE" id="PS51168">
    <property type="entry name" value="CHORISMATE_MUT_2"/>
    <property type="match status" value="1"/>
</dbReference>
<feature type="binding site" evidence="3">
    <location>
        <position position="457"/>
    </location>
    <ligand>
        <name>phosphoenolpyruvate</name>
        <dbReference type="ChEBI" id="CHEBI:58702"/>
    </ligand>
</feature>
<dbReference type="GO" id="GO:0009073">
    <property type="term" value="P:aromatic amino acid family biosynthetic process"/>
    <property type="evidence" value="ECO:0007669"/>
    <property type="project" value="InterPro"/>
</dbReference>
<dbReference type="SMART" id="SM00830">
    <property type="entry name" value="CM_2"/>
    <property type="match status" value="1"/>
</dbReference>
<feature type="binding site" evidence="3">
    <location>
        <position position="489"/>
    </location>
    <ligand>
        <name>Mn(2+)</name>
        <dbReference type="ChEBI" id="CHEBI:29035"/>
    </ligand>
</feature>
<dbReference type="SUPFAM" id="SSF48600">
    <property type="entry name" value="Chorismate mutase II"/>
    <property type="match status" value="1"/>
</dbReference>